<dbReference type="Pfam" id="PF04002">
    <property type="entry name" value="RadC"/>
    <property type="match status" value="1"/>
</dbReference>
<dbReference type="Gene3D" id="3.40.140.10">
    <property type="entry name" value="Cytidine Deaminase, domain 2"/>
    <property type="match status" value="1"/>
</dbReference>
<dbReference type="SUPFAM" id="SSF102712">
    <property type="entry name" value="JAB1/MPN domain"/>
    <property type="match status" value="1"/>
</dbReference>
<dbReference type="STRING" id="393762.SAMN05660472_01098"/>
<evidence type="ECO:0000256" key="6">
    <source>
        <dbReference type="ARBA" id="ARBA00023049"/>
    </source>
</evidence>
<proteinExistence type="inferred from homology"/>
<name>A0A1G9A958_9FIRM</name>
<keyword evidence="6" id="KW-0482">Metalloprotease</keyword>
<evidence type="ECO:0000313" key="9">
    <source>
        <dbReference type="Proteomes" id="UP000198718"/>
    </source>
</evidence>
<evidence type="ECO:0000256" key="4">
    <source>
        <dbReference type="ARBA" id="ARBA00022801"/>
    </source>
</evidence>
<evidence type="ECO:0000256" key="3">
    <source>
        <dbReference type="ARBA" id="ARBA00022723"/>
    </source>
</evidence>
<dbReference type="OrthoDB" id="9804482at2"/>
<dbReference type="EMBL" id="FNFP01000001">
    <property type="protein sequence ID" value="SDK23902.1"/>
    <property type="molecule type" value="Genomic_DNA"/>
</dbReference>
<dbReference type="PROSITE" id="PS01302">
    <property type="entry name" value="UPF0758"/>
    <property type="match status" value="1"/>
</dbReference>
<dbReference type="PANTHER" id="PTHR30471">
    <property type="entry name" value="DNA REPAIR PROTEIN RADC"/>
    <property type="match status" value="1"/>
</dbReference>
<protein>
    <submittedName>
        <fullName evidence="8">DNA repair protein RadC</fullName>
    </submittedName>
</protein>
<sequence>MSDMKIPVVRLKMVKEYDLSADRNKVYGIEEAAPIFESLIGGSTLERLALLCMDANNHPINVAVLNIGNNRNVEVVPSEIFRIAILSNATSIIICHNHPSGILKPSKYDMQITKKIGQIASLLSIQLIDSLILGDFGKCLSIRSEIGKKEGEINDKC</sequence>
<evidence type="ECO:0000256" key="5">
    <source>
        <dbReference type="ARBA" id="ARBA00022833"/>
    </source>
</evidence>
<accession>A0A1G9A958</accession>
<feature type="domain" description="MPN" evidence="7">
    <location>
        <begin position="19"/>
        <end position="147"/>
    </location>
</feature>
<reference evidence="8 9" key="1">
    <citation type="submission" date="2016-10" db="EMBL/GenBank/DDBJ databases">
        <authorList>
            <person name="de Groot N.N."/>
        </authorList>
    </citation>
    <scope>NUCLEOTIDE SEQUENCE [LARGE SCALE GENOMIC DNA]</scope>
    <source>
        <strain evidence="8 9">DSM 18346</strain>
    </source>
</reference>
<dbReference type="Proteomes" id="UP000198718">
    <property type="component" value="Unassembled WGS sequence"/>
</dbReference>
<dbReference type="PROSITE" id="PS50249">
    <property type="entry name" value="MPN"/>
    <property type="match status" value="1"/>
</dbReference>
<dbReference type="PANTHER" id="PTHR30471:SF3">
    <property type="entry name" value="UPF0758 PROTEIN YEES-RELATED"/>
    <property type="match status" value="1"/>
</dbReference>
<dbReference type="InterPro" id="IPR001405">
    <property type="entry name" value="UPF0758"/>
</dbReference>
<keyword evidence="3" id="KW-0479">Metal-binding</keyword>
<keyword evidence="2" id="KW-0645">Protease</keyword>
<dbReference type="GO" id="GO:0046872">
    <property type="term" value="F:metal ion binding"/>
    <property type="evidence" value="ECO:0007669"/>
    <property type="project" value="UniProtKB-KW"/>
</dbReference>
<comment type="similarity">
    <text evidence="1">Belongs to the UPF0758 family.</text>
</comment>
<organism evidence="8 9">
    <name type="scientific">Natronincola ferrireducens</name>
    <dbReference type="NCBI Taxonomy" id="393762"/>
    <lineage>
        <taxon>Bacteria</taxon>
        <taxon>Bacillati</taxon>
        <taxon>Bacillota</taxon>
        <taxon>Clostridia</taxon>
        <taxon>Peptostreptococcales</taxon>
        <taxon>Natronincolaceae</taxon>
        <taxon>Natronincola</taxon>
    </lineage>
</organism>
<dbReference type="InterPro" id="IPR020891">
    <property type="entry name" value="UPF0758_CS"/>
</dbReference>
<keyword evidence="4" id="KW-0378">Hydrolase</keyword>
<dbReference type="InterPro" id="IPR025657">
    <property type="entry name" value="RadC_JAB"/>
</dbReference>
<evidence type="ECO:0000256" key="2">
    <source>
        <dbReference type="ARBA" id="ARBA00022670"/>
    </source>
</evidence>
<keyword evidence="5" id="KW-0862">Zinc</keyword>
<evidence type="ECO:0000259" key="7">
    <source>
        <dbReference type="PROSITE" id="PS50249"/>
    </source>
</evidence>
<dbReference type="InterPro" id="IPR037518">
    <property type="entry name" value="MPN"/>
</dbReference>
<dbReference type="GO" id="GO:0006508">
    <property type="term" value="P:proteolysis"/>
    <property type="evidence" value="ECO:0007669"/>
    <property type="project" value="UniProtKB-KW"/>
</dbReference>
<dbReference type="AlphaFoldDB" id="A0A1G9A958"/>
<evidence type="ECO:0000313" key="8">
    <source>
        <dbReference type="EMBL" id="SDK23902.1"/>
    </source>
</evidence>
<dbReference type="RefSeq" id="WP_090551381.1">
    <property type="nucleotide sequence ID" value="NZ_FNFP01000001.1"/>
</dbReference>
<keyword evidence="9" id="KW-1185">Reference proteome</keyword>
<evidence type="ECO:0000256" key="1">
    <source>
        <dbReference type="ARBA" id="ARBA00010243"/>
    </source>
</evidence>
<dbReference type="CDD" id="cd08071">
    <property type="entry name" value="MPN_DUF2466"/>
    <property type="match status" value="1"/>
</dbReference>
<dbReference type="GO" id="GO:0008237">
    <property type="term" value="F:metallopeptidase activity"/>
    <property type="evidence" value="ECO:0007669"/>
    <property type="project" value="UniProtKB-KW"/>
</dbReference>
<gene>
    <name evidence="8" type="ORF">SAMN05660472_01098</name>
</gene>